<dbReference type="Pfam" id="PF00404">
    <property type="entry name" value="Dockerin_1"/>
    <property type="match status" value="1"/>
</dbReference>
<feature type="domain" description="Dockerin" evidence="1">
    <location>
        <begin position="641"/>
        <end position="706"/>
    </location>
</feature>
<dbReference type="RefSeq" id="WP_138553285.1">
    <property type="nucleotide sequence ID" value="NZ_PNCH01000067.1"/>
</dbReference>
<gene>
    <name evidence="2" type="ORF">CWB99_01345</name>
</gene>
<dbReference type="InterPro" id="IPR016134">
    <property type="entry name" value="Dockerin_dom"/>
</dbReference>
<dbReference type="GO" id="GO:0000272">
    <property type="term" value="P:polysaccharide catabolic process"/>
    <property type="evidence" value="ECO:0007669"/>
    <property type="project" value="InterPro"/>
</dbReference>
<dbReference type="OrthoDB" id="6091599at2"/>
<dbReference type="InterPro" id="IPR002105">
    <property type="entry name" value="Dockerin_1_rpt"/>
</dbReference>
<dbReference type="AlphaFoldDB" id="A0A5S3WVU6"/>
<comment type="caution">
    <text evidence="2">The sequence shown here is derived from an EMBL/GenBank/DDBJ whole genome shotgun (WGS) entry which is preliminary data.</text>
</comment>
<reference evidence="3" key="2">
    <citation type="submission" date="2019-06" db="EMBL/GenBank/DDBJ databases">
        <title>Co-occurence of chitin degradation, pigmentation and bioactivity in marine Pseudoalteromonas.</title>
        <authorList>
            <person name="Sonnenschein E.C."/>
            <person name="Bech P.K."/>
        </authorList>
    </citation>
    <scope>NUCLEOTIDE SEQUENCE [LARGE SCALE GENOMIC DNA]</scope>
    <source>
        <strain evidence="3">S2676</strain>
    </source>
</reference>
<sequence>MKMVSKKATEKRATSAHPLSLGARIVRATLPVFLCSLPFLSQAQTPLKVGNEFLVNTHTDNDQLLRDITPLGNGTFIATWMSQEQDGDGSGVYAQRFNAQGQPVGSEFRVNSETTGDQITPKVAQLADGSLVFSWIQSESKSKLFARKFQEDGTPIGQAFEVYASPTEIYVGVSTTARFAGHSITAIDNGGFAIGWTDVFNGRSGISNKYYSYAKVFTADGTEVAQTDAVQDASAPHITNTNNGGFFMVWSGKIGGDNDGIGAQRFDASGATIGRAYRANGYALSIQSSAKSTQLSNGDFLITWQSAGRGIYAQRYDTTGVAQSSEFKVNTFSGGVQSSPSIAALDNGGYIISWQSTEQDGSEDGVYAQVFTADDTAHGAEFLVNNITQEKQVSPIIKATTSNDFVIGWSHKEPVGDYNIYAQRFQLEAVPVNAMALSLPPSPVLEGDILTLPLNVLGADVYGLDAVVSLSDTSKARISGGEYGEFLPSDERLSVPMGISDNQWDGALALMAPATAKSGEGDFAAVTLIAEQAGTVNLTLQAQMTDQQGNYLLQNSTDYAFTIAESVTLTGNISSLSTAGDYTFVTLLINGQPVTINPDGSFSVRVGLGNVTMALSAPGYLTAEKQVNLAAGQADIDFGQINLVGGDSNGDNQIDIADLTLLLGAYRSIEGQQNGYVMAADFNRDGAINLRDLTLLGANFGKQGPQSW</sequence>
<reference evidence="2 3" key="1">
    <citation type="submission" date="2018-01" db="EMBL/GenBank/DDBJ databases">
        <authorList>
            <person name="Paulsen S."/>
            <person name="Gram L.K."/>
        </authorList>
    </citation>
    <scope>NUCLEOTIDE SEQUENCE [LARGE SCALE GENOMIC DNA]</scope>
    <source>
        <strain evidence="2 3">S2676</strain>
    </source>
</reference>
<dbReference type="SUPFAM" id="SSF63446">
    <property type="entry name" value="Type I dockerin domain"/>
    <property type="match status" value="1"/>
</dbReference>
<protein>
    <recommendedName>
        <fullName evidence="1">Dockerin domain-containing protein</fullName>
    </recommendedName>
</protein>
<dbReference type="Proteomes" id="UP000310249">
    <property type="component" value="Unassembled WGS sequence"/>
</dbReference>
<proteinExistence type="predicted"/>
<dbReference type="EMBL" id="PNCI01000002">
    <property type="protein sequence ID" value="TMP32768.1"/>
    <property type="molecule type" value="Genomic_DNA"/>
</dbReference>
<dbReference type="GO" id="GO:0004553">
    <property type="term" value="F:hydrolase activity, hydrolyzing O-glycosyl compounds"/>
    <property type="evidence" value="ECO:0007669"/>
    <property type="project" value="InterPro"/>
</dbReference>
<dbReference type="Gene3D" id="2.60.40.4130">
    <property type="match status" value="1"/>
</dbReference>
<evidence type="ECO:0000313" key="2">
    <source>
        <dbReference type="EMBL" id="TMP32768.1"/>
    </source>
</evidence>
<dbReference type="InterPro" id="IPR036439">
    <property type="entry name" value="Dockerin_dom_sf"/>
</dbReference>
<organism evidence="2 3">
    <name type="scientific">Pseudoalteromonas rubra</name>
    <dbReference type="NCBI Taxonomy" id="43658"/>
    <lineage>
        <taxon>Bacteria</taxon>
        <taxon>Pseudomonadati</taxon>
        <taxon>Pseudomonadota</taxon>
        <taxon>Gammaproteobacteria</taxon>
        <taxon>Alteromonadales</taxon>
        <taxon>Pseudoalteromonadaceae</taxon>
        <taxon>Pseudoalteromonas</taxon>
    </lineage>
</organism>
<dbReference type="CDD" id="cd14254">
    <property type="entry name" value="Dockerin_II"/>
    <property type="match status" value="1"/>
</dbReference>
<evidence type="ECO:0000259" key="1">
    <source>
        <dbReference type="PROSITE" id="PS51766"/>
    </source>
</evidence>
<dbReference type="PROSITE" id="PS00018">
    <property type="entry name" value="EF_HAND_1"/>
    <property type="match status" value="2"/>
</dbReference>
<accession>A0A5S3WVU6</accession>
<dbReference type="PROSITE" id="PS51766">
    <property type="entry name" value="DOCKERIN"/>
    <property type="match status" value="1"/>
</dbReference>
<name>A0A5S3WVU6_9GAMM</name>
<dbReference type="InterPro" id="IPR018247">
    <property type="entry name" value="EF_Hand_1_Ca_BS"/>
</dbReference>
<evidence type="ECO:0000313" key="3">
    <source>
        <dbReference type="Proteomes" id="UP000310249"/>
    </source>
</evidence>